<reference evidence="2" key="1">
    <citation type="journal article" date="2019" name="PLoS Negl. Trop. Dis.">
        <title>Revisiting the worldwide diversity of Leptospira species in the environment.</title>
        <authorList>
            <person name="Vincent A.T."/>
            <person name="Schiettekatte O."/>
            <person name="Bourhy P."/>
            <person name="Veyrier F.J."/>
            <person name="Picardeau M."/>
        </authorList>
    </citation>
    <scope>NUCLEOTIDE SEQUENCE [LARGE SCALE GENOMIC DNA]</scope>
    <source>
        <strain evidence="2">SSW15</strain>
    </source>
</reference>
<accession>A0A4R9GHR5</accession>
<name>A0A4R9GHR5_9LEPT</name>
<keyword evidence="1" id="KW-0732">Signal</keyword>
<organism evidence="2 3">
    <name type="scientific">Leptospira fletcheri</name>
    <dbReference type="NCBI Taxonomy" id="2484981"/>
    <lineage>
        <taxon>Bacteria</taxon>
        <taxon>Pseudomonadati</taxon>
        <taxon>Spirochaetota</taxon>
        <taxon>Spirochaetia</taxon>
        <taxon>Leptospirales</taxon>
        <taxon>Leptospiraceae</taxon>
        <taxon>Leptospira</taxon>
    </lineage>
</organism>
<dbReference type="EMBL" id="RQET01000004">
    <property type="protein sequence ID" value="TGK12207.1"/>
    <property type="molecule type" value="Genomic_DNA"/>
</dbReference>
<keyword evidence="3" id="KW-1185">Reference proteome</keyword>
<gene>
    <name evidence="2" type="ORF">EHO60_08060</name>
</gene>
<dbReference type="AlphaFoldDB" id="A0A4R9GHR5"/>
<dbReference type="RefSeq" id="WP_135767611.1">
    <property type="nucleotide sequence ID" value="NZ_RQET01000004.1"/>
</dbReference>
<evidence type="ECO:0000256" key="1">
    <source>
        <dbReference type="SAM" id="SignalP"/>
    </source>
</evidence>
<dbReference type="NCBIfam" id="NF047479">
    <property type="entry name" value="LIC10729_fam"/>
    <property type="match status" value="1"/>
</dbReference>
<dbReference type="OrthoDB" id="332474at2"/>
<evidence type="ECO:0000313" key="2">
    <source>
        <dbReference type="EMBL" id="TGK12207.1"/>
    </source>
</evidence>
<proteinExistence type="predicted"/>
<feature type="signal peptide" evidence="1">
    <location>
        <begin position="1"/>
        <end position="22"/>
    </location>
</feature>
<comment type="caution">
    <text evidence="2">The sequence shown here is derived from an EMBL/GenBank/DDBJ whole genome shotgun (WGS) entry which is preliminary data.</text>
</comment>
<sequence length="204" mass="23101">MFRFRFGCFLFLFLATASQSQAKVENRKTKNFENFSKPMGGEAYVSENYRTFPELSVWAMHNGLKLAPDRKDPAPGAGTGILSDNQCRMIPQEGLDVLLTADPDRKDTIYVYFDLTLFDPTENSASFPTRELRIFVNGTEKKTVKFPDHALYLKALYAPAPPVRISVDPSELVEGRLILRLESVGVDEGRFWGIWDVFLSYSAL</sequence>
<protein>
    <submittedName>
        <fullName evidence="2">Uncharacterized protein</fullName>
    </submittedName>
</protein>
<dbReference type="Proteomes" id="UP000298458">
    <property type="component" value="Unassembled WGS sequence"/>
</dbReference>
<evidence type="ECO:0000313" key="3">
    <source>
        <dbReference type="Proteomes" id="UP000298458"/>
    </source>
</evidence>
<feature type="chain" id="PRO_5020225176" evidence="1">
    <location>
        <begin position="23"/>
        <end position="204"/>
    </location>
</feature>